<dbReference type="EMBL" id="VXIV02002739">
    <property type="protein sequence ID" value="KAF6023267.1"/>
    <property type="molecule type" value="Genomic_DNA"/>
</dbReference>
<dbReference type="Gene3D" id="3.30.930.10">
    <property type="entry name" value="Bira Bifunctional Protein, Domain 2"/>
    <property type="match status" value="1"/>
</dbReference>
<reference evidence="1" key="1">
    <citation type="submission" date="2020-06" db="EMBL/GenBank/DDBJ databases">
        <title>Draft genome of Bugula neritina, a colonial animal packing powerful symbionts and potential medicines.</title>
        <authorList>
            <person name="Rayko M."/>
        </authorList>
    </citation>
    <scope>NUCLEOTIDE SEQUENCE [LARGE SCALE GENOMIC DNA]</scope>
    <source>
        <strain evidence="1">Kwan_BN1</strain>
    </source>
</reference>
<keyword evidence="2" id="KW-1185">Reference proteome</keyword>
<dbReference type="Proteomes" id="UP000593567">
    <property type="component" value="Unassembled WGS sequence"/>
</dbReference>
<protein>
    <submittedName>
        <fullName evidence="1">Uncharacterized protein</fullName>
    </submittedName>
</protein>
<dbReference type="AlphaFoldDB" id="A0A7J7JBB2"/>
<dbReference type="GO" id="GO:0004821">
    <property type="term" value="F:histidine-tRNA ligase activity"/>
    <property type="evidence" value="ECO:0007669"/>
    <property type="project" value="TreeGrafter"/>
</dbReference>
<dbReference type="GO" id="GO:0006427">
    <property type="term" value="P:histidyl-tRNA aminoacylation"/>
    <property type="evidence" value="ECO:0007669"/>
    <property type="project" value="TreeGrafter"/>
</dbReference>
<organism evidence="1 2">
    <name type="scientific">Bugula neritina</name>
    <name type="common">Brown bryozoan</name>
    <name type="synonym">Sertularia neritina</name>
    <dbReference type="NCBI Taxonomy" id="10212"/>
    <lineage>
        <taxon>Eukaryota</taxon>
        <taxon>Metazoa</taxon>
        <taxon>Spiralia</taxon>
        <taxon>Lophotrochozoa</taxon>
        <taxon>Bryozoa</taxon>
        <taxon>Gymnolaemata</taxon>
        <taxon>Cheilostomatida</taxon>
        <taxon>Flustrina</taxon>
        <taxon>Buguloidea</taxon>
        <taxon>Bugulidae</taxon>
        <taxon>Bugula</taxon>
    </lineage>
</organism>
<gene>
    <name evidence="1" type="ORF">EB796_018424</name>
</gene>
<evidence type="ECO:0000313" key="1">
    <source>
        <dbReference type="EMBL" id="KAF6023267.1"/>
    </source>
</evidence>
<dbReference type="GO" id="GO:0005829">
    <property type="term" value="C:cytosol"/>
    <property type="evidence" value="ECO:0007669"/>
    <property type="project" value="TreeGrafter"/>
</dbReference>
<evidence type="ECO:0000313" key="2">
    <source>
        <dbReference type="Proteomes" id="UP000593567"/>
    </source>
</evidence>
<accession>A0A7J7JBB2</accession>
<comment type="caution">
    <text evidence="1">The sequence shown here is derived from an EMBL/GenBank/DDBJ whole genome shotgun (WGS) entry which is preliminary data.</text>
</comment>
<dbReference type="GO" id="GO:0005739">
    <property type="term" value="C:mitochondrion"/>
    <property type="evidence" value="ECO:0007669"/>
    <property type="project" value="TreeGrafter"/>
</dbReference>
<sequence>MFPFCPQTAILKWILDHDADKRPSAAELLQSDYLPQMEEQEVDELFRSTLANPQTKSYKKLISTIFSQPISRKFDFIYDNDAHKGVNLANLINKQIASQRLKNILSAHGAVELEVPLMLPKLSIYESCSQLVTFMDSAGNLVSLPFDLRVPFARFVARNNISNLKRYSISKVFRERKPHGIQPHEYIIAAFDIISSSKDSITPDVEVIFTIQQILDSFPYLQAKSYSIQINHSSLLKGILLFCGLPEDQLPVVYEVLTDSSNNKAGDGGKTSAYTKLLNSSINEKTASQICTFIAMSGSLSSVSGFLRRITKSGQQYNMTLTIST</sequence>
<proteinExistence type="predicted"/>
<dbReference type="PANTHER" id="PTHR11476:SF7">
    <property type="entry name" value="HISTIDINE--TRNA LIGASE"/>
    <property type="match status" value="1"/>
</dbReference>
<dbReference type="OrthoDB" id="6778822at2759"/>
<name>A0A7J7JBB2_BUGNE</name>
<dbReference type="GO" id="GO:0003723">
    <property type="term" value="F:RNA binding"/>
    <property type="evidence" value="ECO:0007669"/>
    <property type="project" value="TreeGrafter"/>
</dbReference>
<dbReference type="PANTHER" id="PTHR11476">
    <property type="entry name" value="HISTIDYL-TRNA SYNTHETASE"/>
    <property type="match status" value="1"/>
</dbReference>
<dbReference type="GO" id="GO:0032543">
    <property type="term" value="P:mitochondrial translation"/>
    <property type="evidence" value="ECO:0007669"/>
    <property type="project" value="TreeGrafter"/>
</dbReference>
<dbReference type="SUPFAM" id="SSF55681">
    <property type="entry name" value="Class II aaRS and biotin synthetases"/>
    <property type="match status" value="1"/>
</dbReference>
<dbReference type="InterPro" id="IPR045864">
    <property type="entry name" value="aa-tRNA-synth_II/BPL/LPL"/>
</dbReference>